<organism evidence="2">
    <name type="scientific">Oryza meridionalis</name>
    <dbReference type="NCBI Taxonomy" id="40149"/>
    <lineage>
        <taxon>Eukaryota</taxon>
        <taxon>Viridiplantae</taxon>
        <taxon>Streptophyta</taxon>
        <taxon>Embryophyta</taxon>
        <taxon>Tracheophyta</taxon>
        <taxon>Spermatophyta</taxon>
        <taxon>Magnoliopsida</taxon>
        <taxon>Liliopsida</taxon>
        <taxon>Poales</taxon>
        <taxon>Poaceae</taxon>
        <taxon>BOP clade</taxon>
        <taxon>Oryzoideae</taxon>
        <taxon>Oryzeae</taxon>
        <taxon>Oryzinae</taxon>
        <taxon>Oryza</taxon>
    </lineage>
</organism>
<dbReference type="AlphaFoldDB" id="A0A0E0D2K3"/>
<proteinExistence type="predicted"/>
<dbReference type="EnsemblPlants" id="OMERI03G20430.1">
    <property type="protein sequence ID" value="OMERI03G20430.1"/>
    <property type="gene ID" value="OMERI03G20430"/>
</dbReference>
<accession>A0A0E0D2K3</accession>
<reference evidence="2" key="2">
    <citation type="submission" date="2018-05" db="EMBL/GenBank/DDBJ databases">
        <title>OmerRS3 (Oryza meridionalis Reference Sequence Version 3).</title>
        <authorList>
            <person name="Zhang J."/>
            <person name="Kudrna D."/>
            <person name="Lee S."/>
            <person name="Talag J."/>
            <person name="Welchert J."/>
            <person name="Wing R.A."/>
        </authorList>
    </citation>
    <scope>NUCLEOTIDE SEQUENCE [LARGE SCALE GENOMIC DNA]</scope>
    <source>
        <strain evidence="2">cv. OR44</strain>
    </source>
</reference>
<feature type="region of interest" description="Disordered" evidence="1">
    <location>
        <begin position="36"/>
        <end position="74"/>
    </location>
</feature>
<sequence length="95" mass="10444">MSPTGSTMRSRFVVVAPPPASCCRCSSALARCRRQASGYGSHSARHRRPSTHELPPSPLRAHPVPPSPAPRCGTRRSRCYWRPSARELLLAPLRS</sequence>
<feature type="compositionally biased region" description="Pro residues" evidence="1">
    <location>
        <begin position="55"/>
        <end position="69"/>
    </location>
</feature>
<protein>
    <submittedName>
        <fullName evidence="2">Uncharacterized protein</fullName>
    </submittedName>
</protein>
<name>A0A0E0D2K3_9ORYZ</name>
<evidence type="ECO:0000313" key="3">
    <source>
        <dbReference type="Proteomes" id="UP000008021"/>
    </source>
</evidence>
<dbReference type="HOGENOM" id="CLU_2376400_0_0_1"/>
<evidence type="ECO:0000256" key="1">
    <source>
        <dbReference type="SAM" id="MobiDB-lite"/>
    </source>
</evidence>
<keyword evidence="3" id="KW-1185">Reference proteome</keyword>
<evidence type="ECO:0000313" key="2">
    <source>
        <dbReference type="EnsemblPlants" id="OMERI03G20430.1"/>
    </source>
</evidence>
<dbReference type="Proteomes" id="UP000008021">
    <property type="component" value="Chromosome 3"/>
</dbReference>
<dbReference type="Gramene" id="OMERI03G20430.1">
    <property type="protein sequence ID" value="OMERI03G20430.1"/>
    <property type="gene ID" value="OMERI03G20430"/>
</dbReference>
<reference evidence="2" key="1">
    <citation type="submission" date="2015-04" db="UniProtKB">
        <authorList>
            <consortium name="EnsemblPlants"/>
        </authorList>
    </citation>
    <scope>IDENTIFICATION</scope>
</reference>